<dbReference type="EMBL" id="DAKRPA010000313">
    <property type="protein sequence ID" value="DAZ93472.1"/>
    <property type="molecule type" value="Genomic_DNA"/>
</dbReference>
<gene>
    <name evidence="1" type="ORF">N0F65_002550</name>
</gene>
<reference evidence="1" key="2">
    <citation type="journal article" date="2023" name="Microbiol Resour">
        <title>Decontamination and Annotation of the Draft Genome Sequence of the Oomycete Lagenidium giganteum ARSEF 373.</title>
        <authorList>
            <person name="Morgan W.R."/>
            <person name="Tartar A."/>
        </authorList>
    </citation>
    <scope>NUCLEOTIDE SEQUENCE</scope>
    <source>
        <strain evidence="1">ARSEF 373</strain>
    </source>
</reference>
<dbReference type="AlphaFoldDB" id="A0AAV2YDZ5"/>
<dbReference type="Proteomes" id="UP001146120">
    <property type="component" value="Unassembled WGS sequence"/>
</dbReference>
<evidence type="ECO:0000313" key="1">
    <source>
        <dbReference type="EMBL" id="DAZ93472.1"/>
    </source>
</evidence>
<protein>
    <submittedName>
        <fullName evidence="1">Uncharacterized protein</fullName>
    </submittedName>
</protein>
<comment type="caution">
    <text evidence="1">The sequence shown here is derived from an EMBL/GenBank/DDBJ whole genome shotgun (WGS) entry which is preliminary data.</text>
</comment>
<reference evidence="1" key="1">
    <citation type="submission" date="2022-11" db="EMBL/GenBank/DDBJ databases">
        <authorList>
            <person name="Morgan W.R."/>
            <person name="Tartar A."/>
        </authorList>
    </citation>
    <scope>NUCLEOTIDE SEQUENCE</scope>
    <source>
        <strain evidence="1">ARSEF 373</strain>
    </source>
</reference>
<sequence length="50" mass="6040">MKNHPDFLWFLVGRPSIDNVMPINMKYIRELLDASVTLTSRRQRRLLRQL</sequence>
<evidence type="ECO:0000313" key="2">
    <source>
        <dbReference type="Proteomes" id="UP001146120"/>
    </source>
</evidence>
<keyword evidence="2" id="KW-1185">Reference proteome</keyword>
<proteinExistence type="predicted"/>
<organism evidence="1 2">
    <name type="scientific">Lagenidium giganteum</name>
    <dbReference type="NCBI Taxonomy" id="4803"/>
    <lineage>
        <taxon>Eukaryota</taxon>
        <taxon>Sar</taxon>
        <taxon>Stramenopiles</taxon>
        <taxon>Oomycota</taxon>
        <taxon>Peronosporomycetes</taxon>
        <taxon>Pythiales</taxon>
        <taxon>Pythiaceae</taxon>
    </lineage>
</organism>
<accession>A0AAV2YDZ5</accession>
<name>A0AAV2YDZ5_9STRA</name>